<feature type="compositionally biased region" description="Low complexity" evidence="1">
    <location>
        <begin position="26"/>
        <end position="40"/>
    </location>
</feature>
<reference evidence="2" key="1">
    <citation type="submission" date="2023-09" db="UniProtKB">
        <authorList>
            <consortium name="Ensembl"/>
        </authorList>
    </citation>
    <scope>IDENTIFICATION</scope>
</reference>
<sequence>MKGYRDRFSVCFEGFWGTKKRRLVSAPLSSPSESPRPLSSKEGSRALSGLGRDLDYISFFSSCWNSGKSPLDWHLEEGAMGADLSGPDL</sequence>
<feature type="region of interest" description="Disordered" evidence="1">
    <location>
        <begin position="26"/>
        <end position="45"/>
    </location>
</feature>
<organism evidence="2">
    <name type="scientific">Castor canadensis</name>
    <name type="common">American beaver</name>
    <dbReference type="NCBI Taxonomy" id="51338"/>
    <lineage>
        <taxon>Eukaryota</taxon>
        <taxon>Metazoa</taxon>
        <taxon>Chordata</taxon>
        <taxon>Craniata</taxon>
        <taxon>Vertebrata</taxon>
        <taxon>Euteleostomi</taxon>
        <taxon>Mammalia</taxon>
        <taxon>Eutheria</taxon>
        <taxon>Euarchontoglires</taxon>
        <taxon>Glires</taxon>
        <taxon>Rodentia</taxon>
        <taxon>Castorimorpha</taxon>
        <taxon>Castoridae</taxon>
        <taxon>Castor</taxon>
    </lineage>
</organism>
<evidence type="ECO:0000256" key="1">
    <source>
        <dbReference type="SAM" id="MobiDB-lite"/>
    </source>
</evidence>
<accession>A0A8C0XI95</accession>
<proteinExistence type="predicted"/>
<name>A0A8C0XI95_CASCN</name>
<evidence type="ECO:0000313" key="2">
    <source>
        <dbReference type="Ensembl" id="ENSCCNP00000026885.1"/>
    </source>
</evidence>
<dbReference type="AlphaFoldDB" id="A0A8C0XI95"/>
<dbReference type="Ensembl" id="ENSCCNT00000034065.1">
    <property type="protein sequence ID" value="ENSCCNP00000026885.1"/>
    <property type="gene ID" value="ENSCCNG00000026052.1"/>
</dbReference>
<protein>
    <submittedName>
        <fullName evidence="2">Uncharacterized protein</fullName>
    </submittedName>
</protein>